<keyword evidence="9" id="KW-0482">Metalloprotease</keyword>
<reference evidence="11" key="1">
    <citation type="journal article" date="2018" name="Sci. Rep.">
        <title>Lignite coal burning seam in the remote Altai Mountains harbors a hydrogen-driven thermophilic microbial community.</title>
        <authorList>
            <person name="Kadnikov V.V."/>
            <person name="Mardanov A.V."/>
            <person name="Ivasenko D.A."/>
            <person name="Antsiferov D.V."/>
            <person name="Beletsky A.V."/>
            <person name="Karnachuk O.V."/>
            <person name="Ravin N.V."/>
        </authorList>
    </citation>
    <scope>NUCLEOTIDE SEQUENCE [LARGE SCALE GENOMIC DNA]</scope>
</reference>
<sequence length="430" mass="47963">MRFQSMVLKSGIDVLGGKQMKRDERLKTYARLAVLAGVALQKDQDLVLRTPLEAQPLAEEIVRIAYAHGARYVHVEWNDEGVTRARYEHASDQALGYFPAWVAGGYETMAREGAAFLTIYAPNPDLLSDLSPARVALGTKTVSEAMKGYRAFMMSDRARWSLISYPTSSWAKKVFPDLSLEEAKARLWDVILRTARAATGDPLENWRAHRKNLERRVEALNAKRYRALHYRAPGTDLKVGLPEGHIWYGGGSIDTRGIPFLPNIPTEEVYTMPHRERVEGTVRATKPLVYNGSLIDDFTLTFENGRVVSAQAARGEDVLKQLLEMDEGARYLGEVALVPVDSPIYQENILFYNTLFDENAACHLALGEAYPTTIEGGVDLSKEELLARGANTSLVHEDFMIGSPELSIDGELPSGQSEAVFRQGRWAFEV</sequence>
<evidence type="ECO:0000256" key="1">
    <source>
        <dbReference type="ARBA" id="ARBA00001941"/>
    </source>
</evidence>
<dbReference type="InterPro" id="IPR035097">
    <property type="entry name" value="M29_N-terminal"/>
</dbReference>
<evidence type="ECO:0000256" key="6">
    <source>
        <dbReference type="ARBA" id="ARBA00022670"/>
    </source>
</evidence>
<dbReference type="SUPFAM" id="SSF144052">
    <property type="entry name" value="Thermophilic metalloprotease-like"/>
    <property type="match status" value="1"/>
</dbReference>
<dbReference type="EMBL" id="PEBX01000035">
    <property type="protein sequence ID" value="PTQ56282.1"/>
    <property type="molecule type" value="Genomic_DNA"/>
</dbReference>
<comment type="similarity">
    <text evidence="4">Belongs to the peptidase M29 family.</text>
</comment>
<dbReference type="InterPro" id="IPR000787">
    <property type="entry name" value="Peptidase_M29"/>
</dbReference>
<proteinExistence type="inferred from homology"/>
<evidence type="ECO:0000313" key="10">
    <source>
        <dbReference type="EMBL" id="PTQ56282.1"/>
    </source>
</evidence>
<comment type="cofactor">
    <cofactor evidence="2">
        <name>Mg(2+)</name>
        <dbReference type="ChEBI" id="CHEBI:18420"/>
    </cofactor>
</comment>
<dbReference type="Proteomes" id="UP000244338">
    <property type="component" value="Unassembled WGS sequence"/>
</dbReference>
<keyword evidence="5 10" id="KW-0031">Aminopeptidase</keyword>
<dbReference type="GO" id="GO:0006508">
    <property type="term" value="P:proteolysis"/>
    <property type="evidence" value="ECO:0007669"/>
    <property type="project" value="UniProtKB-KW"/>
</dbReference>
<dbReference type="GO" id="GO:0008237">
    <property type="term" value="F:metallopeptidase activity"/>
    <property type="evidence" value="ECO:0007669"/>
    <property type="project" value="UniProtKB-KW"/>
</dbReference>
<evidence type="ECO:0000256" key="9">
    <source>
        <dbReference type="ARBA" id="ARBA00023049"/>
    </source>
</evidence>
<comment type="cofactor">
    <cofactor evidence="3">
        <name>Zn(2+)</name>
        <dbReference type="ChEBI" id="CHEBI:29105"/>
    </cofactor>
</comment>
<keyword evidence="6" id="KW-0645">Protease</keyword>
<evidence type="ECO:0000256" key="8">
    <source>
        <dbReference type="ARBA" id="ARBA00022801"/>
    </source>
</evidence>
<dbReference type="GO" id="GO:0004177">
    <property type="term" value="F:aminopeptidase activity"/>
    <property type="evidence" value="ECO:0007669"/>
    <property type="project" value="UniProtKB-KW"/>
</dbReference>
<comment type="cofactor">
    <cofactor evidence="1">
        <name>Co(2+)</name>
        <dbReference type="ChEBI" id="CHEBI:48828"/>
    </cofactor>
</comment>
<keyword evidence="7" id="KW-0479">Metal-binding</keyword>
<gene>
    <name evidence="10" type="ORF">BSOLF_0506</name>
</gene>
<evidence type="ECO:0000256" key="4">
    <source>
        <dbReference type="ARBA" id="ARBA00008236"/>
    </source>
</evidence>
<protein>
    <submittedName>
        <fullName evidence="10">Aminopeptidase S (Leu, Val, Phe, Tyr preference)</fullName>
    </submittedName>
</protein>
<dbReference type="PANTHER" id="PTHR34448:SF3">
    <property type="entry name" value="AMINOPEPTIDASE AMPS"/>
    <property type="match status" value="1"/>
</dbReference>
<evidence type="ECO:0000256" key="2">
    <source>
        <dbReference type="ARBA" id="ARBA00001946"/>
    </source>
</evidence>
<dbReference type="PANTHER" id="PTHR34448">
    <property type="entry name" value="AMINOPEPTIDASE"/>
    <property type="match status" value="1"/>
</dbReference>
<name>A0A2R6Y0X0_9BACL</name>
<dbReference type="Pfam" id="PF02073">
    <property type="entry name" value="Peptidase_M29"/>
    <property type="match status" value="1"/>
</dbReference>
<keyword evidence="8" id="KW-0378">Hydrolase</keyword>
<evidence type="ECO:0000256" key="3">
    <source>
        <dbReference type="ARBA" id="ARBA00001947"/>
    </source>
</evidence>
<evidence type="ECO:0000256" key="5">
    <source>
        <dbReference type="ARBA" id="ARBA00022438"/>
    </source>
</evidence>
<dbReference type="PRINTS" id="PR00919">
    <property type="entry name" value="THERMOPTASE"/>
</dbReference>
<evidence type="ECO:0000313" key="11">
    <source>
        <dbReference type="Proteomes" id="UP000244338"/>
    </source>
</evidence>
<dbReference type="AlphaFoldDB" id="A0A2R6Y0X0"/>
<dbReference type="GO" id="GO:0046872">
    <property type="term" value="F:metal ion binding"/>
    <property type="evidence" value="ECO:0007669"/>
    <property type="project" value="UniProtKB-KW"/>
</dbReference>
<comment type="caution">
    <text evidence="10">The sequence shown here is derived from an EMBL/GenBank/DDBJ whole genome shotgun (WGS) entry which is preliminary data.</text>
</comment>
<dbReference type="InterPro" id="IPR052170">
    <property type="entry name" value="M29_Exopeptidase"/>
</dbReference>
<dbReference type="Gene3D" id="3.40.1830.10">
    <property type="entry name" value="Thermophilic metalloprotease (M29)"/>
    <property type="match status" value="1"/>
</dbReference>
<evidence type="ECO:0000256" key="7">
    <source>
        <dbReference type="ARBA" id="ARBA00022723"/>
    </source>
</evidence>
<organism evidence="10 11">
    <name type="scientific">Candidatus Carbonibacillus altaicus</name>
    <dbReference type="NCBI Taxonomy" id="2163959"/>
    <lineage>
        <taxon>Bacteria</taxon>
        <taxon>Bacillati</taxon>
        <taxon>Bacillota</taxon>
        <taxon>Bacilli</taxon>
        <taxon>Bacillales</taxon>
        <taxon>Candidatus Carbonibacillus</taxon>
    </lineage>
</organism>
<accession>A0A2R6Y0X0</accession>